<gene>
    <name evidence="1" type="ORF">ASPCADRAFT_207677</name>
</gene>
<keyword evidence="2" id="KW-1185">Reference proteome</keyword>
<sequence>PRHPPPVIFGSSLFIAPNLTLGKAAEGQNSGTEGFYACSMRLPGWEGSTSCRVRLVATVVRGWGGWRCPGCADAVEFGDAEILPAVPFVW</sequence>
<reference evidence="2" key="1">
    <citation type="journal article" date="2017" name="Genome Biol.">
        <title>Comparative genomics reveals high biological diversity and specific adaptations in the industrially and medically important fungal genus Aspergillus.</title>
        <authorList>
            <person name="de Vries R.P."/>
            <person name="Riley R."/>
            <person name="Wiebenga A."/>
            <person name="Aguilar-Osorio G."/>
            <person name="Amillis S."/>
            <person name="Uchima C.A."/>
            <person name="Anderluh G."/>
            <person name="Asadollahi M."/>
            <person name="Askin M."/>
            <person name="Barry K."/>
            <person name="Battaglia E."/>
            <person name="Bayram O."/>
            <person name="Benocci T."/>
            <person name="Braus-Stromeyer S.A."/>
            <person name="Caldana C."/>
            <person name="Canovas D."/>
            <person name="Cerqueira G.C."/>
            <person name="Chen F."/>
            <person name="Chen W."/>
            <person name="Choi C."/>
            <person name="Clum A."/>
            <person name="Dos Santos R.A."/>
            <person name="Damasio A.R."/>
            <person name="Diallinas G."/>
            <person name="Emri T."/>
            <person name="Fekete E."/>
            <person name="Flipphi M."/>
            <person name="Freyberg S."/>
            <person name="Gallo A."/>
            <person name="Gournas C."/>
            <person name="Habgood R."/>
            <person name="Hainaut M."/>
            <person name="Harispe M.L."/>
            <person name="Henrissat B."/>
            <person name="Hilden K.S."/>
            <person name="Hope R."/>
            <person name="Hossain A."/>
            <person name="Karabika E."/>
            <person name="Karaffa L."/>
            <person name="Karanyi Z."/>
            <person name="Krasevec N."/>
            <person name="Kuo A."/>
            <person name="Kusch H."/>
            <person name="LaButti K."/>
            <person name="Lagendijk E.L."/>
            <person name="Lapidus A."/>
            <person name="Levasseur A."/>
            <person name="Lindquist E."/>
            <person name="Lipzen A."/>
            <person name="Logrieco A.F."/>
            <person name="MacCabe A."/>
            <person name="Maekelae M.R."/>
            <person name="Malavazi I."/>
            <person name="Melin P."/>
            <person name="Meyer V."/>
            <person name="Mielnichuk N."/>
            <person name="Miskei M."/>
            <person name="Molnar A.P."/>
            <person name="Mule G."/>
            <person name="Ngan C.Y."/>
            <person name="Orejas M."/>
            <person name="Orosz E."/>
            <person name="Ouedraogo J.P."/>
            <person name="Overkamp K.M."/>
            <person name="Park H.-S."/>
            <person name="Perrone G."/>
            <person name="Piumi F."/>
            <person name="Punt P.J."/>
            <person name="Ram A.F."/>
            <person name="Ramon A."/>
            <person name="Rauscher S."/>
            <person name="Record E."/>
            <person name="Riano-Pachon D.M."/>
            <person name="Robert V."/>
            <person name="Roehrig J."/>
            <person name="Ruller R."/>
            <person name="Salamov A."/>
            <person name="Salih N.S."/>
            <person name="Samson R.A."/>
            <person name="Sandor E."/>
            <person name="Sanguinetti M."/>
            <person name="Schuetze T."/>
            <person name="Sepcic K."/>
            <person name="Shelest E."/>
            <person name="Sherlock G."/>
            <person name="Sophianopoulou V."/>
            <person name="Squina F.M."/>
            <person name="Sun H."/>
            <person name="Susca A."/>
            <person name="Todd R.B."/>
            <person name="Tsang A."/>
            <person name="Unkles S.E."/>
            <person name="van de Wiele N."/>
            <person name="van Rossen-Uffink D."/>
            <person name="Oliveira J.V."/>
            <person name="Vesth T.C."/>
            <person name="Visser J."/>
            <person name="Yu J.-H."/>
            <person name="Zhou M."/>
            <person name="Andersen M.R."/>
            <person name="Archer D.B."/>
            <person name="Baker S.E."/>
            <person name="Benoit I."/>
            <person name="Brakhage A.A."/>
            <person name="Braus G.H."/>
            <person name="Fischer R."/>
            <person name="Frisvad J.C."/>
            <person name="Goldman G.H."/>
            <person name="Houbraken J."/>
            <person name="Oakley B."/>
            <person name="Pocsi I."/>
            <person name="Scazzocchio C."/>
            <person name="Seiboth B."/>
            <person name="vanKuyk P.A."/>
            <person name="Wortman J."/>
            <person name="Dyer P.S."/>
            <person name="Grigoriev I.V."/>
        </authorList>
    </citation>
    <scope>NUCLEOTIDE SEQUENCE [LARGE SCALE GENOMIC DNA]</scope>
    <source>
        <strain evidence="2">ITEM 5010</strain>
    </source>
</reference>
<proteinExistence type="predicted"/>
<dbReference type="EMBL" id="KV907500">
    <property type="protein sequence ID" value="OOF95195.1"/>
    <property type="molecule type" value="Genomic_DNA"/>
</dbReference>
<name>A0A1R3RL34_ASPC5</name>
<organism evidence="1 2">
    <name type="scientific">Aspergillus carbonarius (strain ITEM 5010)</name>
    <dbReference type="NCBI Taxonomy" id="602072"/>
    <lineage>
        <taxon>Eukaryota</taxon>
        <taxon>Fungi</taxon>
        <taxon>Dikarya</taxon>
        <taxon>Ascomycota</taxon>
        <taxon>Pezizomycotina</taxon>
        <taxon>Eurotiomycetes</taxon>
        <taxon>Eurotiomycetidae</taxon>
        <taxon>Eurotiales</taxon>
        <taxon>Aspergillaceae</taxon>
        <taxon>Aspergillus</taxon>
        <taxon>Aspergillus subgen. Circumdati</taxon>
    </lineage>
</organism>
<accession>A0A1R3RL34</accession>
<protein>
    <submittedName>
        <fullName evidence="1">Uncharacterized protein</fullName>
    </submittedName>
</protein>
<evidence type="ECO:0000313" key="1">
    <source>
        <dbReference type="EMBL" id="OOF95195.1"/>
    </source>
</evidence>
<dbReference type="Proteomes" id="UP000188318">
    <property type="component" value="Unassembled WGS sequence"/>
</dbReference>
<dbReference type="VEuPathDB" id="FungiDB:ASPCADRAFT_207677"/>
<dbReference type="AlphaFoldDB" id="A0A1R3RL34"/>
<evidence type="ECO:0000313" key="2">
    <source>
        <dbReference type="Proteomes" id="UP000188318"/>
    </source>
</evidence>
<feature type="non-terminal residue" evidence="1">
    <location>
        <position position="1"/>
    </location>
</feature>